<dbReference type="FunCoup" id="A0A1W4X982">
    <property type="interactions" value="1426"/>
</dbReference>
<keyword evidence="8" id="KW-0143">Chaperone</keyword>
<feature type="signal peptide" evidence="12">
    <location>
        <begin position="1"/>
        <end position="16"/>
    </location>
</feature>
<dbReference type="PANTHER" id="PTHR10827:SF52">
    <property type="entry name" value="IP16409P"/>
    <property type="match status" value="1"/>
</dbReference>
<evidence type="ECO:0000256" key="6">
    <source>
        <dbReference type="ARBA" id="ARBA00022837"/>
    </source>
</evidence>
<gene>
    <name evidence="15" type="primary">LOC108739525</name>
</gene>
<feature type="domain" description="EF-hand" evidence="13">
    <location>
        <begin position="190"/>
        <end position="225"/>
    </location>
</feature>
<feature type="domain" description="EF-hand" evidence="13">
    <location>
        <begin position="65"/>
        <end position="100"/>
    </location>
</feature>
<dbReference type="GO" id="GO:0005509">
    <property type="term" value="F:calcium ion binding"/>
    <property type="evidence" value="ECO:0007669"/>
    <property type="project" value="InterPro"/>
</dbReference>
<dbReference type="InterPro" id="IPR011992">
    <property type="entry name" value="EF-hand-dom_pair"/>
</dbReference>
<dbReference type="FunFam" id="1.10.238.10:FF:000104">
    <property type="entry name" value="calumenin isoform X1"/>
    <property type="match status" value="1"/>
</dbReference>
<dbReference type="SUPFAM" id="SSF47473">
    <property type="entry name" value="EF-hand"/>
    <property type="match status" value="2"/>
</dbReference>
<sequence>MRQLVLLLAILTVAISKPEEKKDRVYDRELSDKEHYENQHHNPQYDHEAFLGEEARTFDQLPPEESMRRLGIIVDKIDTNNDGFVTEEELKDWIKFTQKRYITDDIEKHWKQHTSDGKEEVSWEDYKSVIYGFLEHMDPADAQKEDAGISYTNMMNRDRRRWSAADSNGDDKLTKEEFGAFLHPEETEHMKDIVVLETMEDIDKDKDGKISLKEYIGDLYQSDENELEPDWVQSEKLHFTTYRDKDGNGYMDQEEVKNWILPPDFDHSEAEARHLLYEADSDADQKLTKQEILDKYDVFVGSQATDFGEALTRHDEF</sequence>
<dbReference type="Gene3D" id="1.10.238.10">
    <property type="entry name" value="EF-hand"/>
    <property type="match status" value="2"/>
</dbReference>
<accession>A0A1W4X982</accession>
<evidence type="ECO:0000256" key="8">
    <source>
        <dbReference type="ARBA" id="ARBA00023186"/>
    </source>
</evidence>
<comment type="subcellular location">
    <subcellularLocation>
        <location evidence="1">Endoplasmic reticulum lumen</location>
    </subcellularLocation>
</comment>
<feature type="domain" description="EF-hand" evidence="13">
    <location>
        <begin position="153"/>
        <end position="188"/>
    </location>
</feature>
<dbReference type="RefSeq" id="XP_018328953.1">
    <property type="nucleotide sequence ID" value="XM_018473451.2"/>
</dbReference>
<evidence type="ECO:0000256" key="4">
    <source>
        <dbReference type="ARBA" id="ARBA00022737"/>
    </source>
</evidence>
<dbReference type="PROSITE" id="PS00018">
    <property type="entry name" value="EF_HAND_1"/>
    <property type="match status" value="5"/>
</dbReference>
<evidence type="ECO:0000256" key="5">
    <source>
        <dbReference type="ARBA" id="ARBA00022824"/>
    </source>
</evidence>
<keyword evidence="14" id="KW-1185">Reference proteome</keyword>
<evidence type="ECO:0000256" key="9">
    <source>
        <dbReference type="ARBA" id="ARBA00056975"/>
    </source>
</evidence>
<dbReference type="InParanoid" id="A0A1W4X982"/>
<dbReference type="KEGG" id="apln:108739525"/>
<keyword evidence="7" id="KW-0325">Glycoprotein</keyword>
<dbReference type="CTD" id="38145"/>
<keyword evidence="4" id="KW-0677">Repeat</keyword>
<keyword evidence="2" id="KW-0479">Metal-binding</keyword>
<proteinExistence type="predicted"/>
<dbReference type="GO" id="GO:0005788">
    <property type="term" value="C:endoplasmic reticulum lumen"/>
    <property type="evidence" value="ECO:0007669"/>
    <property type="project" value="UniProtKB-SubCell"/>
</dbReference>
<evidence type="ECO:0000256" key="10">
    <source>
        <dbReference type="ARBA" id="ARBA00063143"/>
    </source>
</evidence>
<dbReference type="SMART" id="SM00054">
    <property type="entry name" value="EFh"/>
    <property type="match status" value="4"/>
</dbReference>
<dbReference type="GO" id="GO:0015031">
    <property type="term" value="P:protein transport"/>
    <property type="evidence" value="ECO:0007669"/>
    <property type="project" value="UniProtKB-ARBA"/>
</dbReference>
<evidence type="ECO:0000313" key="15">
    <source>
        <dbReference type="RefSeq" id="XP_018328953.1"/>
    </source>
</evidence>
<dbReference type="InterPro" id="IPR002048">
    <property type="entry name" value="EF_hand_dom"/>
</dbReference>
<feature type="chain" id="PRO_5010742044" description="Reticulocalbin-3" evidence="12">
    <location>
        <begin position="17"/>
        <end position="317"/>
    </location>
</feature>
<dbReference type="AlphaFoldDB" id="A0A1W4X982"/>
<dbReference type="STRING" id="224129.A0A1W4X982"/>
<keyword evidence="5" id="KW-0256">Endoplasmic reticulum</keyword>
<dbReference type="CDD" id="cd16226">
    <property type="entry name" value="EFh_CREC_Calumenin_like"/>
    <property type="match status" value="1"/>
</dbReference>
<evidence type="ECO:0000256" key="2">
    <source>
        <dbReference type="ARBA" id="ARBA00022723"/>
    </source>
</evidence>
<comment type="function">
    <text evidence="9">Probable molecular chaperone assisting protein biosynthesis and transport in the endoplasmic reticulum. Required for the proper biosynthesis and transport of pulmonary surfactant-associated protein A/SP-A, pulmonary surfactant-associated protein D/SP-D and the lipid transporter ABCA3. By regulating both the proper expression and the degradation through the endoplasmic reticulum-associated protein degradation pathway of these proteins plays a crucial role in pulmonary surfactant homeostasis. Has an anti-fibrotic activity by negatively regulating the secretion of type I and type III collagens. This calcium-binding protein also transiently associates with immature PCSK6 and regulates its secretion.</text>
</comment>
<organism evidence="14 15">
    <name type="scientific">Agrilus planipennis</name>
    <name type="common">Emerald ash borer</name>
    <name type="synonym">Agrilus marcopoli</name>
    <dbReference type="NCBI Taxonomy" id="224129"/>
    <lineage>
        <taxon>Eukaryota</taxon>
        <taxon>Metazoa</taxon>
        <taxon>Ecdysozoa</taxon>
        <taxon>Arthropoda</taxon>
        <taxon>Hexapoda</taxon>
        <taxon>Insecta</taxon>
        <taxon>Pterygota</taxon>
        <taxon>Neoptera</taxon>
        <taxon>Endopterygota</taxon>
        <taxon>Coleoptera</taxon>
        <taxon>Polyphaga</taxon>
        <taxon>Elateriformia</taxon>
        <taxon>Buprestoidea</taxon>
        <taxon>Buprestidae</taxon>
        <taxon>Agrilinae</taxon>
        <taxon>Agrilus</taxon>
    </lineage>
</organism>
<reference evidence="15" key="1">
    <citation type="submission" date="2025-08" db="UniProtKB">
        <authorList>
            <consortium name="RefSeq"/>
        </authorList>
    </citation>
    <scope>IDENTIFICATION</scope>
    <source>
        <tissue evidence="15">Entire body</tissue>
    </source>
</reference>
<dbReference type="PANTHER" id="PTHR10827">
    <property type="entry name" value="RETICULOCALBIN"/>
    <property type="match status" value="1"/>
</dbReference>
<evidence type="ECO:0000256" key="7">
    <source>
        <dbReference type="ARBA" id="ARBA00023180"/>
    </source>
</evidence>
<dbReference type="FunFam" id="1.10.238.10:FF:000090">
    <property type="entry name" value="calumenin isoform X2"/>
    <property type="match status" value="1"/>
</dbReference>
<dbReference type="PROSITE" id="PS50222">
    <property type="entry name" value="EF_HAND_2"/>
    <property type="match status" value="3"/>
</dbReference>
<evidence type="ECO:0000256" key="11">
    <source>
        <dbReference type="ARBA" id="ARBA00072696"/>
    </source>
</evidence>
<name>A0A1W4X982_AGRPL</name>
<dbReference type="Proteomes" id="UP000192223">
    <property type="component" value="Unplaced"/>
</dbReference>
<dbReference type="Pfam" id="PF13202">
    <property type="entry name" value="EF-hand_5"/>
    <property type="match status" value="1"/>
</dbReference>
<keyword evidence="3 12" id="KW-0732">Signal</keyword>
<dbReference type="GeneID" id="108739525"/>
<protein>
    <recommendedName>
        <fullName evidence="11">Reticulocalbin-3</fullName>
    </recommendedName>
</protein>
<evidence type="ECO:0000256" key="12">
    <source>
        <dbReference type="SAM" id="SignalP"/>
    </source>
</evidence>
<evidence type="ECO:0000313" key="14">
    <source>
        <dbReference type="Proteomes" id="UP000192223"/>
    </source>
</evidence>
<keyword evidence="6" id="KW-0106">Calcium</keyword>
<evidence type="ECO:0000256" key="1">
    <source>
        <dbReference type="ARBA" id="ARBA00004319"/>
    </source>
</evidence>
<evidence type="ECO:0000256" key="3">
    <source>
        <dbReference type="ARBA" id="ARBA00022729"/>
    </source>
</evidence>
<evidence type="ECO:0000259" key="13">
    <source>
        <dbReference type="PROSITE" id="PS50222"/>
    </source>
</evidence>
<dbReference type="InterPro" id="IPR018247">
    <property type="entry name" value="EF_Hand_1_Ca_BS"/>
</dbReference>
<comment type="subunit">
    <text evidence="10">Interacts with PCSK6 (immature form including the propeptide); probably involved in the maturation and the secretion of PCSK6.</text>
</comment>
<dbReference type="OrthoDB" id="293868at2759"/>
<dbReference type="Pfam" id="PF13499">
    <property type="entry name" value="EF-hand_7"/>
    <property type="match status" value="1"/>
</dbReference>